<gene>
    <name evidence="2" type="ORF">IPA_01280</name>
</gene>
<keyword evidence="1" id="KW-0812">Transmembrane</keyword>
<organism evidence="2 3">
    <name type="scientific">Ignicoccus pacificus DSM 13166</name>
    <dbReference type="NCBI Taxonomy" id="940294"/>
    <lineage>
        <taxon>Archaea</taxon>
        <taxon>Thermoproteota</taxon>
        <taxon>Thermoprotei</taxon>
        <taxon>Desulfurococcales</taxon>
        <taxon>Desulfurococcaceae</taxon>
        <taxon>Ignicoccus</taxon>
    </lineage>
</organism>
<keyword evidence="3" id="KW-1185">Reference proteome</keyword>
<name>A0A977PL85_9CREN</name>
<sequence length="176" mass="19233">MKSWAFKDCILANWKSLMMAFLLTYVMYSNASRIPVGRELIGALSGLTFAALLSYGLLNARSSGVLQYFSVGLGSFRRVIAELLLAYSSVAAISSFFMTRSLEAALSALFAMPAFAISILLLPEWLGRITPIALILGIEYIMKELSMINLMTAELCTSAIAILLTLLPQAEEFANK</sequence>
<dbReference type="KEGG" id="ipc:IPA_01280"/>
<evidence type="ECO:0000313" key="2">
    <source>
        <dbReference type="EMBL" id="UXD22065.1"/>
    </source>
</evidence>
<dbReference type="Proteomes" id="UP001063698">
    <property type="component" value="Chromosome"/>
</dbReference>
<feature type="transmembrane region" description="Helical" evidence="1">
    <location>
        <begin position="104"/>
        <end position="126"/>
    </location>
</feature>
<feature type="transmembrane region" description="Helical" evidence="1">
    <location>
        <begin position="147"/>
        <end position="167"/>
    </location>
</feature>
<feature type="transmembrane region" description="Helical" evidence="1">
    <location>
        <begin position="40"/>
        <end position="58"/>
    </location>
</feature>
<accession>A0A977PL85</accession>
<feature type="transmembrane region" description="Helical" evidence="1">
    <location>
        <begin position="79"/>
        <end position="98"/>
    </location>
</feature>
<reference evidence="2" key="1">
    <citation type="submission" date="2013-11" db="EMBL/GenBank/DDBJ databases">
        <title>Comparative genomics of Ignicoccus.</title>
        <authorList>
            <person name="Podar M."/>
        </authorList>
    </citation>
    <scope>NUCLEOTIDE SEQUENCE</scope>
    <source>
        <strain evidence="2">DSM 13166</strain>
    </source>
</reference>
<dbReference type="EMBL" id="CP006868">
    <property type="protein sequence ID" value="UXD22065.1"/>
    <property type="molecule type" value="Genomic_DNA"/>
</dbReference>
<dbReference type="AlphaFoldDB" id="A0A977PL85"/>
<keyword evidence="1" id="KW-1133">Transmembrane helix</keyword>
<protein>
    <submittedName>
        <fullName evidence="2">Uncharacterized protein</fullName>
    </submittedName>
</protein>
<proteinExistence type="predicted"/>
<keyword evidence="1" id="KW-0472">Membrane</keyword>
<evidence type="ECO:0000256" key="1">
    <source>
        <dbReference type="SAM" id="Phobius"/>
    </source>
</evidence>
<feature type="transmembrane region" description="Helical" evidence="1">
    <location>
        <begin position="12"/>
        <end position="28"/>
    </location>
</feature>
<evidence type="ECO:0000313" key="3">
    <source>
        <dbReference type="Proteomes" id="UP001063698"/>
    </source>
</evidence>